<name>A0A645I7Z2_9ZZZZ</name>
<dbReference type="SUPFAM" id="SSF52266">
    <property type="entry name" value="SGNH hydrolase"/>
    <property type="match status" value="1"/>
</dbReference>
<comment type="caution">
    <text evidence="2">The sequence shown here is derived from an EMBL/GenBank/DDBJ whole genome shotgun (WGS) entry which is preliminary data.</text>
</comment>
<dbReference type="Pfam" id="PF14606">
    <property type="entry name" value="Lipase_GDSL_3"/>
    <property type="match status" value="1"/>
</dbReference>
<organism evidence="2">
    <name type="scientific">bioreactor metagenome</name>
    <dbReference type="NCBI Taxonomy" id="1076179"/>
    <lineage>
        <taxon>unclassified sequences</taxon>
        <taxon>metagenomes</taxon>
        <taxon>ecological metagenomes</taxon>
    </lineage>
</organism>
<evidence type="ECO:0000259" key="1">
    <source>
        <dbReference type="Pfam" id="PF14606"/>
    </source>
</evidence>
<reference evidence="2" key="1">
    <citation type="submission" date="2019-08" db="EMBL/GenBank/DDBJ databases">
        <authorList>
            <person name="Kucharzyk K."/>
            <person name="Murdoch R.W."/>
            <person name="Higgins S."/>
            <person name="Loffler F."/>
        </authorList>
    </citation>
    <scope>NUCLEOTIDE SEQUENCE</scope>
</reference>
<feature type="domain" description="SGNH hydrolase-type esterase" evidence="1">
    <location>
        <begin position="1"/>
        <end position="130"/>
    </location>
</feature>
<dbReference type="AlphaFoldDB" id="A0A645I7Z2"/>
<evidence type="ECO:0000313" key="2">
    <source>
        <dbReference type="EMBL" id="MPN47455.1"/>
    </source>
</evidence>
<accession>A0A645I7Z2</accession>
<dbReference type="EMBL" id="VSSQ01108957">
    <property type="protein sequence ID" value="MPN47455.1"/>
    <property type="molecule type" value="Genomic_DNA"/>
</dbReference>
<protein>
    <recommendedName>
        <fullName evidence="1">SGNH hydrolase-type esterase domain-containing protein</fullName>
    </recommendedName>
</protein>
<dbReference type="InterPro" id="IPR013830">
    <property type="entry name" value="SGNH_hydro"/>
</dbReference>
<proteinExistence type="predicted"/>
<dbReference type="InterPro" id="IPR036514">
    <property type="entry name" value="SGNH_hydro_sf"/>
</dbReference>
<dbReference type="Gene3D" id="3.40.50.1110">
    <property type="entry name" value="SGNH hydrolase"/>
    <property type="match status" value="1"/>
</dbReference>
<sequence length="137" mass="15367">MEEHFGDIMGEIDASVYIIDCLPNMSTFTPEEITARTLALVRKLRSLRPKTPIVLVEDRNYGYADLAGPVVNNRRPAMKAAYNTLITETTDLYYVEGDQLLGEDTEATVDGSHPSDLGMYRYFVALEPVISRINCCK</sequence>
<gene>
    <name evidence="2" type="ORF">SDC9_195057</name>
</gene>